<comment type="caution">
    <text evidence="3">The sequence shown here is derived from an EMBL/GenBank/DDBJ whole genome shotgun (WGS) entry which is preliminary data.</text>
</comment>
<keyword evidence="4" id="KW-1185">Reference proteome</keyword>
<gene>
    <name evidence="3" type="ORF">SE17_05950</name>
</gene>
<protein>
    <recommendedName>
        <fullName evidence="2">LysM domain-containing protein</fullName>
    </recommendedName>
</protein>
<feature type="domain" description="LysM" evidence="2">
    <location>
        <begin position="69"/>
        <end position="113"/>
    </location>
</feature>
<keyword evidence="1" id="KW-0732">Signal</keyword>
<evidence type="ECO:0000259" key="2">
    <source>
        <dbReference type="PROSITE" id="PS51782"/>
    </source>
</evidence>
<reference evidence="3 4" key="1">
    <citation type="submission" date="2015-09" db="EMBL/GenBank/DDBJ databases">
        <title>Draft genome sequence of Kouleothrix aurantiaca JCM 19913.</title>
        <authorList>
            <person name="Hemp J."/>
        </authorList>
    </citation>
    <scope>NUCLEOTIDE SEQUENCE [LARGE SCALE GENOMIC DNA]</scope>
    <source>
        <strain evidence="3 4">COM-B</strain>
    </source>
</reference>
<dbReference type="PANTHER" id="PTHR33734">
    <property type="entry name" value="LYSM DOMAIN-CONTAINING GPI-ANCHORED PROTEIN 2"/>
    <property type="match status" value="1"/>
</dbReference>
<evidence type="ECO:0000313" key="4">
    <source>
        <dbReference type="Proteomes" id="UP000050509"/>
    </source>
</evidence>
<name>A0A0P9D874_9CHLR</name>
<dbReference type="CDD" id="cd00118">
    <property type="entry name" value="LysM"/>
    <property type="match status" value="1"/>
</dbReference>
<feature type="chain" id="PRO_5006156128" description="LysM domain-containing protein" evidence="1">
    <location>
        <begin position="26"/>
        <end position="149"/>
    </location>
</feature>
<dbReference type="InterPro" id="IPR018392">
    <property type="entry name" value="LysM"/>
</dbReference>
<evidence type="ECO:0000256" key="1">
    <source>
        <dbReference type="SAM" id="SignalP"/>
    </source>
</evidence>
<dbReference type="Pfam" id="PF01476">
    <property type="entry name" value="LysM"/>
    <property type="match status" value="1"/>
</dbReference>
<dbReference type="SMART" id="SM00257">
    <property type="entry name" value="LysM"/>
    <property type="match status" value="1"/>
</dbReference>
<dbReference type="AlphaFoldDB" id="A0A0P9D874"/>
<proteinExistence type="predicted"/>
<dbReference type="PANTHER" id="PTHR33734:SF22">
    <property type="entry name" value="MEMBRANE-BOUND LYTIC MUREIN TRANSGLYCOSYLASE D"/>
    <property type="match status" value="1"/>
</dbReference>
<evidence type="ECO:0000313" key="3">
    <source>
        <dbReference type="EMBL" id="KPV54068.1"/>
    </source>
</evidence>
<dbReference type="Proteomes" id="UP000050509">
    <property type="component" value="Unassembled WGS sequence"/>
</dbReference>
<dbReference type="PATRIC" id="fig|186479.3.peg.902"/>
<dbReference type="Gene3D" id="3.10.350.10">
    <property type="entry name" value="LysM domain"/>
    <property type="match status" value="1"/>
</dbReference>
<dbReference type="EMBL" id="LJCR01000120">
    <property type="protein sequence ID" value="KPV54068.1"/>
    <property type="molecule type" value="Genomic_DNA"/>
</dbReference>
<dbReference type="InterPro" id="IPR036779">
    <property type="entry name" value="LysM_dom_sf"/>
</dbReference>
<dbReference type="GO" id="GO:0008932">
    <property type="term" value="F:lytic endotransglycosylase activity"/>
    <property type="evidence" value="ECO:0007669"/>
    <property type="project" value="TreeGrafter"/>
</dbReference>
<accession>A0A0P9D874</accession>
<sequence>MPYHLPSRAARHLFLGAAFFLAACAPPQPSSPRPTAATIIEITPAPTQDIDATATAYAVRLVPTPTPAGLYVVQPNDTLSKLAEDFGTTVEELMAANNLTDANALQVGQTLLIPSLISGTLELETPAPAGTAVLTATDTLTPTLAPSSP</sequence>
<organism evidence="3 4">
    <name type="scientific">Kouleothrix aurantiaca</name>
    <dbReference type="NCBI Taxonomy" id="186479"/>
    <lineage>
        <taxon>Bacteria</taxon>
        <taxon>Bacillati</taxon>
        <taxon>Chloroflexota</taxon>
        <taxon>Chloroflexia</taxon>
        <taxon>Chloroflexales</taxon>
        <taxon>Roseiflexineae</taxon>
        <taxon>Roseiflexaceae</taxon>
        <taxon>Kouleothrix</taxon>
    </lineage>
</organism>
<feature type="signal peptide" evidence="1">
    <location>
        <begin position="1"/>
        <end position="25"/>
    </location>
</feature>
<dbReference type="PROSITE" id="PS51782">
    <property type="entry name" value="LYSM"/>
    <property type="match status" value="1"/>
</dbReference>
<dbReference type="SUPFAM" id="SSF54106">
    <property type="entry name" value="LysM domain"/>
    <property type="match status" value="1"/>
</dbReference>